<reference evidence="1 3" key="3">
    <citation type="journal article" date="2024" name="Syst. Appl. Microbiol.">
        <title>Helicobacter cappadocius sp. nov., from lizards: The first psychrotrophic Helicobacter species.</title>
        <authorList>
            <person name="Aydin F."/>
            <person name="Tarhane S."/>
            <person name="Karakaya E."/>
            <person name="Abay S."/>
            <person name="Kayman T."/>
            <person name="Guran O."/>
            <person name="Bozkurt E."/>
            <person name="Uzum N."/>
            <person name="Avci A."/>
            <person name="Olgun K."/>
            <person name="Jablonski D."/>
            <person name="Guran C."/>
            <person name="Burcin Saticioglu I."/>
        </authorList>
    </citation>
    <scope>NUCLEOTIDE SEQUENCE [LARGE SCALE GENOMIC DNA]</scope>
    <source>
        <strain evidence="1">Faydin-H75</strain>
        <strain evidence="3">faydin-H76</strain>
    </source>
</reference>
<gene>
    <name evidence="1" type="ORF">Q5I04_05930</name>
    <name evidence="2" type="ORF">Q5I06_06255</name>
</gene>
<dbReference type="AlphaFoldDB" id="A0AA90PK32"/>
<keyword evidence="4" id="KW-1185">Reference proteome</keyword>
<organism evidence="2 3">
    <name type="scientific">Helicobacter cappadocius</name>
    <dbReference type="NCBI Taxonomy" id="3063998"/>
    <lineage>
        <taxon>Bacteria</taxon>
        <taxon>Pseudomonadati</taxon>
        <taxon>Campylobacterota</taxon>
        <taxon>Epsilonproteobacteria</taxon>
        <taxon>Campylobacterales</taxon>
        <taxon>Helicobacteraceae</taxon>
        <taxon>Helicobacter</taxon>
    </lineage>
</organism>
<evidence type="ECO:0000313" key="2">
    <source>
        <dbReference type="EMBL" id="MDP2539371.1"/>
    </source>
</evidence>
<evidence type="ECO:0000313" key="3">
    <source>
        <dbReference type="Proteomes" id="UP001177258"/>
    </source>
</evidence>
<dbReference type="Proteomes" id="UP001177258">
    <property type="component" value="Unassembled WGS sequence"/>
</dbReference>
<reference evidence="2 4" key="1">
    <citation type="submission" date="2023-07" db="EMBL/GenBank/DDBJ databases">
        <title>Unpublished Manusciprt.</title>
        <authorList>
            <person name="Aydin F."/>
            <person name="Tarhane S."/>
            <person name="Saticioglu I.B."/>
            <person name="Karakaya E."/>
            <person name="Abay S."/>
            <person name="Guran O."/>
            <person name="Bozkurt E."/>
            <person name="Uzum N."/>
            <person name="Olgun K."/>
            <person name="Jablonski D."/>
        </authorList>
    </citation>
    <scope>NUCLEOTIDE SEQUENCE</scope>
    <source>
        <strain evidence="4">faydin-H75</strain>
        <strain evidence="2">Faydin-H76</strain>
    </source>
</reference>
<evidence type="ECO:0000313" key="1">
    <source>
        <dbReference type="EMBL" id="MDO7253444.1"/>
    </source>
</evidence>
<evidence type="ECO:0000313" key="4">
    <source>
        <dbReference type="Proteomes" id="UP001240777"/>
    </source>
</evidence>
<sequence>MTIIIENASEDLAKVIKGIAKIGNSKCKISKDNKAREWKKESEEMIRDYKAGKIKAYDSAKEMHKEILEDA</sequence>
<proteinExistence type="predicted"/>
<protein>
    <submittedName>
        <fullName evidence="2">Uncharacterized protein</fullName>
    </submittedName>
</protein>
<reference evidence="1" key="2">
    <citation type="submission" date="2023-07" db="EMBL/GenBank/DDBJ databases">
        <authorList>
            <person name="Aydin F."/>
            <person name="Tarhane S."/>
            <person name="Saticioglu I.B."/>
            <person name="Karakaya E."/>
            <person name="Abay S."/>
            <person name="Guran O."/>
            <person name="Bozkurt E."/>
            <person name="Uzum N."/>
            <person name="Olgun K."/>
            <person name="Jablonski D."/>
        </authorList>
    </citation>
    <scope>NUCLEOTIDE SEQUENCE</scope>
    <source>
        <strain evidence="1">Faydin-H75</strain>
    </source>
</reference>
<dbReference type="Proteomes" id="UP001240777">
    <property type="component" value="Unassembled WGS sequence"/>
</dbReference>
<dbReference type="RefSeq" id="WP_305517291.1">
    <property type="nucleotide sequence ID" value="NZ_JAUPEV010000009.1"/>
</dbReference>
<name>A0AA90PK32_9HELI</name>
<dbReference type="EMBL" id="JAUYZK010000009">
    <property type="protein sequence ID" value="MDP2539371.1"/>
    <property type="molecule type" value="Genomic_DNA"/>
</dbReference>
<comment type="caution">
    <text evidence="2">The sequence shown here is derived from an EMBL/GenBank/DDBJ whole genome shotgun (WGS) entry which is preliminary data.</text>
</comment>
<dbReference type="EMBL" id="JAUPEV010000009">
    <property type="protein sequence ID" value="MDO7253444.1"/>
    <property type="molecule type" value="Genomic_DNA"/>
</dbReference>
<accession>A0AA90PK32</accession>